<keyword evidence="2" id="KW-0805">Transcription regulation</keyword>
<evidence type="ECO:0000256" key="2">
    <source>
        <dbReference type="ARBA" id="ARBA00023015"/>
    </source>
</evidence>
<dbReference type="InterPro" id="IPR002100">
    <property type="entry name" value="TF_MADSbox"/>
</dbReference>
<proteinExistence type="predicted"/>
<dbReference type="GO" id="GO:0003677">
    <property type="term" value="F:DNA binding"/>
    <property type="evidence" value="ECO:0007669"/>
    <property type="project" value="UniProtKB-KW"/>
</dbReference>
<evidence type="ECO:0000256" key="3">
    <source>
        <dbReference type="ARBA" id="ARBA00023125"/>
    </source>
</evidence>
<evidence type="ECO:0000256" key="1">
    <source>
        <dbReference type="ARBA" id="ARBA00004123"/>
    </source>
</evidence>
<dbReference type="EMBL" id="JACXVP010000002">
    <property type="protein sequence ID" value="KAG5620206.1"/>
    <property type="molecule type" value="Genomic_DNA"/>
</dbReference>
<dbReference type="GO" id="GO:0005634">
    <property type="term" value="C:nucleus"/>
    <property type="evidence" value="ECO:0007669"/>
    <property type="project" value="UniProtKB-SubCell"/>
</dbReference>
<dbReference type="Pfam" id="PF00319">
    <property type="entry name" value="SRF-TF"/>
    <property type="match status" value="1"/>
</dbReference>
<dbReference type="Gene3D" id="3.40.1810.10">
    <property type="entry name" value="Transcription factor, MADS-box"/>
    <property type="match status" value="1"/>
</dbReference>
<protein>
    <recommendedName>
        <fullName evidence="6">MADS-box domain-containing protein</fullName>
    </recommendedName>
</protein>
<evidence type="ECO:0000259" key="6">
    <source>
        <dbReference type="PROSITE" id="PS50066"/>
    </source>
</evidence>
<dbReference type="OrthoDB" id="1163690at2759"/>
<evidence type="ECO:0000256" key="4">
    <source>
        <dbReference type="ARBA" id="ARBA00023163"/>
    </source>
</evidence>
<keyword evidence="4" id="KW-0804">Transcription</keyword>
<gene>
    <name evidence="7" type="ORF">H5410_005424</name>
</gene>
<organism evidence="7 8">
    <name type="scientific">Solanum commersonii</name>
    <name type="common">Commerson's wild potato</name>
    <name type="synonym">Commerson's nightshade</name>
    <dbReference type="NCBI Taxonomy" id="4109"/>
    <lineage>
        <taxon>Eukaryota</taxon>
        <taxon>Viridiplantae</taxon>
        <taxon>Streptophyta</taxon>
        <taxon>Embryophyta</taxon>
        <taxon>Tracheophyta</taxon>
        <taxon>Spermatophyta</taxon>
        <taxon>Magnoliopsida</taxon>
        <taxon>eudicotyledons</taxon>
        <taxon>Gunneridae</taxon>
        <taxon>Pentapetalae</taxon>
        <taxon>asterids</taxon>
        <taxon>lamiids</taxon>
        <taxon>Solanales</taxon>
        <taxon>Solanaceae</taxon>
        <taxon>Solanoideae</taxon>
        <taxon>Solaneae</taxon>
        <taxon>Solanum</taxon>
    </lineage>
</organism>
<sequence length="71" mass="8236">MDRKKLRNTRNGSENVRNSLLDKRATNLCKKAEKFSILCDTDIAIIIFSWGEVQPIIWKSTNLAKKIEKNE</sequence>
<dbReference type="PROSITE" id="PS50066">
    <property type="entry name" value="MADS_BOX_2"/>
    <property type="match status" value="1"/>
</dbReference>
<dbReference type="SUPFAM" id="SSF55455">
    <property type="entry name" value="SRF-like"/>
    <property type="match status" value="1"/>
</dbReference>
<dbReference type="InterPro" id="IPR036879">
    <property type="entry name" value="TF_MADSbox_sf"/>
</dbReference>
<dbReference type="GO" id="GO:0046983">
    <property type="term" value="F:protein dimerization activity"/>
    <property type="evidence" value="ECO:0007669"/>
    <property type="project" value="InterPro"/>
</dbReference>
<comment type="caution">
    <text evidence="7">The sequence shown here is derived from an EMBL/GenBank/DDBJ whole genome shotgun (WGS) entry which is preliminary data.</text>
</comment>
<feature type="domain" description="MADS-box" evidence="6">
    <location>
        <begin position="1"/>
        <end position="49"/>
    </location>
</feature>
<comment type="subcellular location">
    <subcellularLocation>
        <location evidence="1">Nucleus</location>
    </subcellularLocation>
</comment>
<name>A0A9J6A6D4_SOLCO</name>
<dbReference type="AlphaFoldDB" id="A0A9J6A6D4"/>
<keyword evidence="5" id="KW-0539">Nucleus</keyword>
<dbReference type="SMART" id="SM00432">
    <property type="entry name" value="MADS"/>
    <property type="match status" value="1"/>
</dbReference>
<evidence type="ECO:0000256" key="5">
    <source>
        <dbReference type="ARBA" id="ARBA00023242"/>
    </source>
</evidence>
<accession>A0A9J6A6D4</accession>
<reference evidence="7 8" key="1">
    <citation type="submission" date="2020-09" db="EMBL/GenBank/DDBJ databases">
        <title>De no assembly of potato wild relative species, Solanum commersonii.</title>
        <authorList>
            <person name="Cho K."/>
        </authorList>
    </citation>
    <scope>NUCLEOTIDE SEQUENCE [LARGE SCALE GENOMIC DNA]</scope>
    <source>
        <strain evidence="7">LZ3.2</strain>
        <tissue evidence="7">Leaf</tissue>
    </source>
</reference>
<keyword evidence="8" id="KW-1185">Reference proteome</keyword>
<dbReference type="Proteomes" id="UP000824120">
    <property type="component" value="Chromosome 2"/>
</dbReference>
<keyword evidence="3" id="KW-0238">DNA-binding</keyword>
<evidence type="ECO:0000313" key="7">
    <source>
        <dbReference type="EMBL" id="KAG5620206.1"/>
    </source>
</evidence>
<evidence type="ECO:0000313" key="8">
    <source>
        <dbReference type="Proteomes" id="UP000824120"/>
    </source>
</evidence>